<reference evidence="2 3" key="1">
    <citation type="submission" date="2018-03" db="EMBL/GenBank/DDBJ databases">
        <title>The draft genome of Mesorhizobium soli JCM 19897.</title>
        <authorList>
            <person name="Li L."/>
            <person name="Liu L."/>
            <person name="Liang L."/>
            <person name="Wang T."/>
            <person name="Zhang X."/>
        </authorList>
    </citation>
    <scope>NUCLEOTIDE SEQUENCE [LARGE SCALE GENOMIC DNA]</scope>
    <source>
        <strain evidence="2 3">JCM 19897</strain>
    </source>
</reference>
<evidence type="ECO:0000313" key="3">
    <source>
        <dbReference type="Proteomes" id="UP000240653"/>
    </source>
</evidence>
<dbReference type="OrthoDB" id="7342392at2"/>
<proteinExistence type="predicted"/>
<dbReference type="GO" id="GO:0009231">
    <property type="term" value="P:riboflavin biosynthetic process"/>
    <property type="evidence" value="ECO:0007669"/>
    <property type="project" value="InterPro"/>
</dbReference>
<feature type="domain" description="Bacterial bifunctional deaminase-reductase C-terminal" evidence="1">
    <location>
        <begin position="3"/>
        <end position="186"/>
    </location>
</feature>
<dbReference type="Proteomes" id="UP000240653">
    <property type="component" value="Unassembled WGS sequence"/>
</dbReference>
<dbReference type="EMBL" id="PXYL01000011">
    <property type="protein sequence ID" value="PSJ58268.1"/>
    <property type="molecule type" value="Genomic_DNA"/>
</dbReference>
<dbReference type="PANTHER" id="PTHR38011:SF2">
    <property type="entry name" value="BIFUNCTIONAL DEAMINASE-REDUCTASE DOMAIN PROTEIN"/>
    <property type="match status" value="1"/>
</dbReference>
<comment type="caution">
    <text evidence="2">The sequence shown here is derived from an EMBL/GenBank/DDBJ whole genome shotgun (WGS) entry which is preliminary data.</text>
</comment>
<dbReference type="InterPro" id="IPR002734">
    <property type="entry name" value="RibDG_C"/>
</dbReference>
<sequence>MRTINAAVFVSLDGVMQAPGGPQEDPTGGFQLAGWVAPHFDDALGGVMGKLFETPFDLLLGRRTYDIFAAHWPYVKDDPTGPLFDGVTKYVATHDPDSLTWQNTKWLGIDVPAALRKLKQEDGPQLLIQGSSQLIQQLLEHDLIDRFQLIVMPIVLGKGKKLFGNGTMPAALKLTNSLVTPKGVVVAAYERAGEVETGDFGLENPSEAELERRRGLAEMERKLKSA</sequence>
<keyword evidence="3" id="KW-1185">Reference proteome</keyword>
<protein>
    <submittedName>
        <fullName evidence="2">Dihydrofolate reductase</fullName>
    </submittedName>
</protein>
<dbReference type="SUPFAM" id="SSF53597">
    <property type="entry name" value="Dihydrofolate reductase-like"/>
    <property type="match status" value="1"/>
</dbReference>
<name>A0A2P7S718_9HYPH</name>
<dbReference type="Gene3D" id="3.40.430.10">
    <property type="entry name" value="Dihydrofolate Reductase, subunit A"/>
    <property type="match status" value="1"/>
</dbReference>
<evidence type="ECO:0000259" key="1">
    <source>
        <dbReference type="Pfam" id="PF01872"/>
    </source>
</evidence>
<dbReference type="InterPro" id="IPR024072">
    <property type="entry name" value="DHFR-like_dom_sf"/>
</dbReference>
<dbReference type="AlphaFoldDB" id="A0A2P7S718"/>
<dbReference type="Pfam" id="PF01872">
    <property type="entry name" value="RibD_C"/>
    <property type="match status" value="1"/>
</dbReference>
<dbReference type="PANTHER" id="PTHR38011">
    <property type="entry name" value="DIHYDROFOLATE REDUCTASE FAMILY PROTEIN (AFU_ORTHOLOGUE AFUA_8G06820)"/>
    <property type="match status" value="1"/>
</dbReference>
<dbReference type="GO" id="GO:0008703">
    <property type="term" value="F:5-amino-6-(5-phosphoribosylamino)uracil reductase activity"/>
    <property type="evidence" value="ECO:0007669"/>
    <property type="project" value="InterPro"/>
</dbReference>
<evidence type="ECO:0000313" key="2">
    <source>
        <dbReference type="EMBL" id="PSJ58268.1"/>
    </source>
</evidence>
<dbReference type="InterPro" id="IPR050765">
    <property type="entry name" value="Riboflavin_Biosynth_HTPR"/>
</dbReference>
<accession>A0A2P7S718</accession>
<organism evidence="2 3">
    <name type="scientific">Pseudaminobacter soli</name>
    <name type="common">ex Li et al. 2025</name>
    <dbReference type="NCBI Taxonomy" id="1295366"/>
    <lineage>
        <taxon>Bacteria</taxon>
        <taxon>Pseudomonadati</taxon>
        <taxon>Pseudomonadota</taxon>
        <taxon>Alphaproteobacteria</taxon>
        <taxon>Hyphomicrobiales</taxon>
        <taxon>Phyllobacteriaceae</taxon>
        <taxon>Pseudaminobacter</taxon>
    </lineage>
</organism>
<gene>
    <name evidence="2" type="ORF">C7I85_20665</name>
</gene>
<dbReference type="RefSeq" id="WP_106725902.1">
    <property type="nucleotide sequence ID" value="NZ_PXYL01000011.1"/>
</dbReference>